<feature type="chain" id="PRO_5007797700" evidence="1">
    <location>
        <begin position="20"/>
        <end position="432"/>
    </location>
</feature>
<keyword evidence="4" id="KW-0378">Hydrolase</keyword>
<dbReference type="Pfam" id="PF05193">
    <property type="entry name" value="Peptidase_M16_C"/>
    <property type="match status" value="1"/>
</dbReference>
<name>A0A126T2T1_9GAMM</name>
<keyword evidence="1" id="KW-0732">Signal</keyword>
<dbReference type="Pfam" id="PF00675">
    <property type="entry name" value="Peptidase_M16"/>
    <property type="match status" value="1"/>
</dbReference>
<dbReference type="SUPFAM" id="SSF63411">
    <property type="entry name" value="LuxS/MPP-like metallohydrolase"/>
    <property type="match status" value="2"/>
</dbReference>
<evidence type="ECO:0000313" key="4">
    <source>
        <dbReference type="EMBL" id="AMK76386.1"/>
    </source>
</evidence>
<dbReference type="GO" id="GO:0006508">
    <property type="term" value="P:proteolysis"/>
    <property type="evidence" value="ECO:0007669"/>
    <property type="project" value="UniProtKB-KW"/>
</dbReference>
<dbReference type="Gene3D" id="3.30.830.10">
    <property type="entry name" value="Metalloenzyme, LuxS/M16 peptidase-like"/>
    <property type="match status" value="2"/>
</dbReference>
<gene>
    <name evidence="4" type="ORF">JT25_007750</name>
</gene>
<dbReference type="AlphaFoldDB" id="A0A126T2T1"/>
<evidence type="ECO:0000259" key="2">
    <source>
        <dbReference type="Pfam" id="PF00675"/>
    </source>
</evidence>
<dbReference type="PANTHER" id="PTHR11851:SF224">
    <property type="entry name" value="PROCESSING PROTEASE"/>
    <property type="match status" value="1"/>
</dbReference>
<feature type="signal peptide" evidence="1">
    <location>
        <begin position="1"/>
        <end position="19"/>
    </location>
</feature>
<evidence type="ECO:0000313" key="5">
    <source>
        <dbReference type="Proteomes" id="UP000030512"/>
    </source>
</evidence>
<dbReference type="Proteomes" id="UP000030512">
    <property type="component" value="Chromosome"/>
</dbReference>
<dbReference type="STRING" id="1538553.JT25_007750"/>
<organism evidence="4 5">
    <name type="scientific">Methylomonas denitrificans</name>
    <dbReference type="NCBI Taxonomy" id="1538553"/>
    <lineage>
        <taxon>Bacteria</taxon>
        <taxon>Pseudomonadati</taxon>
        <taxon>Pseudomonadota</taxon>
        <taxon>Gammaproteobacteria</taxon>
        <taxon>Methylococcales</taxon>
        <taxon>Methylococcaceae</taxon>
        <taxon>Methylomonas</taxon>
    </lineage>
</organism>
<keyword evidence="5" id="KW-1185">Reference proteome</keyword>
<feature type="domain" description="Peptidase M16 N-terminal" evidence="2">
    <location>
        <begin position="36"/>
        <end position="174"/>
    </location>
</feature>
<dbReference type="EMBL" id="CP014476">
    <property type="protein sequence ID" value="AMK76386.1"/>
    <property type="molecule type" value="Genomic_DNA"/>
</dbReference>
<dbReference type="KEGG" id="mdn:JT25_007750"/>
<dbReference type="OrthoDB" id="9811314at2"/>
<reference evidence="4 5" key="1">
    <citation type="journal article" date="2015" name="Environ. Microbiol.">
        <title>Methane oxidation coupled to nitrate reduction under hypoxia by the Gammaproteobacterium Methylomonas denitrificans, sp. nov. type strain FJG1.</title>
        <authorList>
            <person name="Kits K.D."/>
            <person name="Klotz M.G."/>
            <person name="Stein L.Y."/>
        </authorList>
    </citation>
    <scope>NUCLEOTIDE SEQUENCE [LARGE SCALE GENOMIC DNA]</scope>
    <source>
        <strain evidence="4 5">FJG1</strain>
    </source>
</reference>
<protein>
    <submittedName>
        <fullName evidence="4">Zinc protease</fullName>
    </submittedName>
</protein>
<dbReference type="InterPro" id="IPR011765">
    <property type="entry name" value="Pept_M16_N"/>
</dbReference>
<dbReference type="RefSeq" id="WP_036275311.1">
    <property type="nucleotide sequence ID" value="NZ_CP014476.1"/>
</dbReference>
<feature type="domain" description="Peptidase M16 C-terminal" evidence="3">
    <location>
        <begin position="188"/>
        <end position="363"/>
    </location>
</feature>
<dbReference type="InterPro" id="IPR050361">
    <property type="entry name" value="MPP/UQCRC_Complex"/>
</dbReference>
<dbReference type="PANTHER" id="PTHR11851">
    <property type="entry name" value="METALLOPROTEASE"/>
    <property type="match status" value="1"/>
</dbReference>
<dbReference type="InterPro" id="IPR007863">
    <property type="entry name" value="Peptidase_M16_C"/>
</dbReference>
<sequence>MRFNLIGLALLLLSQTVWSAAKIENWQTPQGSRVYYVRTAGLPMVDVRVVFDAGSARDEAQFGIAALTSALLDSGAGELSADDIAQRFESVGANYSAGVSEDMAWLAVRTLTEKALFDKALATFETVLSKPAFNQADFEREKARTLAGLKHREESPGELAGIAFNKALYGDHPYAHPETGVVETVAGFSADDLKSFYQKYYVAANAMVVIVGEVSREQAEQTANQVLSKLPVGSKPSEIPPVTMPGKASKQHIEFPSTQTHVLVGLPGTYRKDPDYFALYVGNHILGGGSMVSRLFEEVREKRGLAYGAYSVFAPMYRQGPFMMSLQTRNDQTEQALDVLLKTFNEFLDKGPSDKELTAAKQNITGGFAMRFDTNSKLTDYVAMIGFYQQPLDYLDTFQSNVEAVSIEQIKDAFKRRVKPELLQTVTVGAGK</sequence>
<evidence type="ECO:0000259" key="3">
    <source>
        <dbReference type="Pfam" id="PF05193"/>
    </source>
</evidence>
<dbReference type="GO" id="GO:0008233">
    <property type="term" value="F:peptidase activity"/>
    <property type="evidence" value="ECO:0007669"/>
    <property type="project" value="UniProtKB-KW"/>
</dbReference>
<accession>A0A126T2T1</accession>
<keyword evidence="4" id="KW-0645">Protease</keyword>
<proteinExistence type="predicted"/>
<dbReference type="InterPro" id="IPR011249">
    <property type="entry name" value="Metalloenz_LuxS/M16"/>
</dbReference>
<evidence type="ECO:0000256" key="1">
    <source>
        <dbReference type="SAM" id="SignalP"/>
    </source>
</evidence>
<dbReference type="GO" id="GO:0046872">
    <property type="term" value="F:metal ion binding"/>
    <property type="evidence" value="ECO:0007669"/>
    <property type="project" value="InterPro"/>
</dbReference>